<dbReference type="EMBL" id="JBHLTR010000102">
    <property type="protein sequence ID" value="MFC0562040.1"/>
    <property type="molecule type" value="Genomic_DNA"/>
</dbReference>
<dbReference type="InterPro" id="IPR036909">
    <property type="entry name" value="Cyt_c-like_dom_sf"/>
</dbReference>
<evidence type="ECO:0000256" key="4">
    <source>
        <dbReference type="PROSITE-ProRule" id="PRU00433"/>
    </source>
</evidence>
<dbReference type="InterPro" id="IPR009056">
    <property type="entry name" value="Cyt_c-like_dom"/>
</dbReference>
<dbReference type="Proteomes" id="UP001589833">
    <property type="component" value="Unassembled WGS sequence"/>
</dbReference>
<keyword evidence="2 4" id="KW-0479">Metal-binding</keyword>
<evidence type="ECO:0000256" key="3">
    <source>
        <dbReference type="ARBA" id="ARBA00023004"/>
    </source>
</evidence>
<dbReference type="PANTHER" id="PTHR30600:SF9">
    <property type="entry name" value="BLR7738 PROTEIN"/>
    <property type="match status" value="1"/>
</dbReference>
<keyword evidence="1 4" id="KW-0349">Heme</keyword>
<dbReference type="RefSeq" id="WP_273844632.1">
    <property type="nucleotide sequence ID" value="NZ_JAQQWT010000009.1"/>
</dbReference>
<dbReference type="PROSITE" id="PS51007">
    <property type="entry name" value="CYTC"/>
    <property type="match status" value="1"/>
</dbReference>
<dbReference type="SUPFAM" id="SSF46626">
    <property type="entry name" value="Cytochrome c"/>
    <property type="match status" value="1"/>
</dbReference>
<gene>
    <name evidence="6" type="ORF">ACFFH4_24530</name>
</gene>
<dbReference type="PANTHER" id="PTHR30600">
    <property type="entry name" value="CYTOCHROME C PEROXIDASE-RELATED"/>
    <property type="match status" value="1"/>
</dbReference>
<evidence type="ECO:0000313" key="7">
    <source>
        <dbReference type="Proteomes" id="UP001589833"/>
    </source>
</evidence>
<organism evidence="6 7">
    <name type="scientific">Halalkalibacter alkalisediminis</name>
    <dbReference type="NCBI Taxonomy" id="935616"/>
    <lineage>
        <taxon>Bacteria</taxon>
        <taxon>Bacillati</taxon>
        <taxon>Bacillota</taxon>
        <taxon>Bacilli</taxon>
        <taxon>Bacillales</taxon>
        <taxon>Bacillaceae</taxon>
        <taxon>Halalkalibacter</taxon>
    </lineage>
</organism>
<accession>A0ABV6NMQ2</accession>
<reference evidence="6 7" key="1">
    <citation type="submission" date="2024-09" db="EMBL/GenBank/DDBJ databases">
        <authorList>
            <person name="Sun Q."/>
            <person name="Mori K."/>
        </authorList>
    </citation>
    <scope>NUCLEOTIDE SEQUENCE [LARGE SCALE GENOMIC DNA]</scope>
    <source>
        <strain evidence="6 7">NCAIM B.02301</strain>
    </source>
</reference>
<feature type="domain" description="Cytochrome c" evidence="5">
    <location>
        <begin position="439"/>
        <end position="641"/>
    </location>
</feature>
<evidence type="ECO:0000256" key="1">
    <source>
        <dbReference type="ARBA" id="ARBA00022617"/>
    </source>
</evidence>
<dbReference type="InterPro" id="IPR051395">
    <property type="entry name" value="Cytochrome_c_Peroxidase/MauG"/>
</dbReference>
<protein>
    <submittedName>
        <fullName evidence="6">Electron transport protein</fullName>
    </submittedName>
</protein>
<proteinExistence type="predicted"/>
<dbReference type="Gene3D" id="1.10.760.10">
    <property type="entry name" value="Cytochrome c-like domain"/>
    <property type="match status" value="1"/>
</dbReference>
<name>A0ABV6NMQ2_9BACI</name>
<keyword evidence="3 4" id="KW-0408">Iron</keyword>
<comment type="caution">
    <text evidence="6">The sequence shown here is derived from an EMBL/GenBank/DDBJ whole genome shotgun (WGS) entry which is preliminary data.</text>
</comment>
<evidence type="ECO:0000256" key="2">
    <source>
        <dbReference type="ARBA" id="ARBA00022723"/>
    </source>
</evidence>
<sequence length="648" mass="70797">MLFIVLSVLAILILSWNVIDFYFAYVPDDDQVGNEQRTNFEEQVAYDLMGIFLSPEEADKMRTEGFSELLLPENGAIEIDDDLIELGKEQFYKGTFKNELFMTDILGLLNGPLTLTNMFKAILELGGEATTNLQVALAEDVTIGDLTWKKGEKIDTGIDVAKGAITPLGFPLSVSEGRVRVGISCAACHAAVDRESGMVMEGVPNSDLEAGTLLALATNSSAYFPVAEIESIKDYVRDTSPTVTNAQGEKEALPDPDALEKAVDETLVKWPKGNFDVTADLTANPAQIPDLFTWGDHPYGWNGFAAVGPFKGLTTFNNKVHAFNSDSLSLTDHSSKLLGISKDVFIATILQRAAQDQYRYNPSSKISPTEFKENMDVTPNTVGVNESVKPPNYPDLTMFSPNGTTATSVGTEIGKENNAMSAFQNTLRPPKSKRVVKSETKTAGREVFERAGCIQCHAGPELTNHQIIPVEEIKTEPARAKALRKIGRVLKESYMYAPNTQTPLPPNPKVLPVPEEHIDEEQRNLAYAIGTNGGYKVKGLIGLETSAPYLHDGGVAVGKDLENELGVAGTLLSGKLPDPYNSLKALIDQELRQKVIQANLAVPDLKDVNVEGIGHEFWVDRTTGFTEKDQEAVIEYLLTLSNEHQLSE</sequence>
<evidence type="ECO:0000259" key="5">
    <source>
        <dbReference type="PROSITE" id="PS51007"/>
    </source>
</evidence>
<evidence type="ECO:0000313" key="6">
    <source>
        <dbReference type="EMBL" id="MFC0562040.1"/>
    </source>
</evidence>
<keyword evidence="7" id="KW-1185">Reference proteome</keyword>